<feature type="transmembrane region" description="Helical" evidence="9">
    <location>
        <begin position="574"/>
        <end position="598"/>
    </location>
</feature>
<dbReference type="GO" id="GO:0007214">
    <property type="term" value="P:gamma-aminobutyric acid signaling pathway"/>
    <property type="evidence" value="ECO:0007669"/>
    <property type="project" value="TreeGrafter"/>
</dbReference>
<evidence type="ECO:0000313" key="12">
    <source>
        <dbReference type="EMBL" id="CAH1784844.1"/>
    </source>
</evidence>
<feature type="transmembrane region" description="Helical" evidence="9">
    <location>
        <begin position="539"/>
        <end position="562"/>
    </location>
</feature>
<sequence length="757" mass="84145">MRFSSLCLLTFGVIVSKGDVTYPRPSELNATKPNILIGGLLPLDITFSRRLMTAAQIAIDEINKRNNVLKDYNLVLHMKNTSARHAPMGGPEAERLSTIKTLEYLDGNPMVHMVFGGLFIATTEKSAYLTSLMNIMQVAATTSSLALSDKKRYPYFIELILDGTRLNDLVAHFVMENEWHKVMIISDLGFDDLAKHLEDTLIRSNVTVSNLYIVEDVDDPTEILTAIKESGVHIIVFQVYPIMYYKLSCEAYMQNMIAPGYVWIDNRHHSQSVKDYFELYSDVNCTLGEILTSVEGMFATSSLSYLEQFPDTITIGGKSVKTLSEIGGIKGDAARLYGYDAMWSVALAMNNSIKRIAPYTLEEFTYKHKNYTDIFLEEMKNLSFTGATGPVGFSEEGSRLGKLVLRQVRNGTHVTVGIFDGTTQILDLLKSPEYMWEPFGNTTPSSEPRLEYTYLRVSRVLFGIYVTISVVGIVICLIDLILMLIYRSHGGIVHDWPIIRVIVCFGCIVLNIAVILMGVDDSDSSSSVYQGACQTASWMFVFGYTLALGGMLVNSIATYHFYTKENVTKSVQQELKYCAILVPCLVLDIILLILWQVVDPLTIKTEFLQKEYDESQDTIFQIAIAVCDCQKMNAWRIVLIVYKAIMLLVATFITWPAWLAANGKGYVTVHYLGICVYVTVLAALIGVPVKLTLGPNPSAHYGVAGGFILLCTISTGIAILCTILFAMRNQNPSGTSSSISPINGLLKDISESKKTTK</sequence>
<keyword evidence="2 9" id="KW-0812">Transmembrane</keyword>
<feature type="chain" id="PRO_5035739685" description="G-protein coupled receptors family 3 profile domain-containing protein" evidence="10">
    <location>
        <begin position="19"/>
        <end position="757"/>
    </location>
</feature>
<organism evidence="12 13">
    <name type="scientific">Owenia fusiformis</name>
    <name type="common">Polychaete worm</name>
    <dbReference type="NCBI Taxonomy" id="6347"/>
    <lineage>
        <taxon>Eukaryota</taxon>
        <taxon>Metazoa</taxon>
        <taxon>Spiralia</taxon>
        <taxon>Lophotrochozoa</taxon>
        <taxon>Annelida</taxon>
        <taxon>Polychaeta</taxon>
        <taxon>Sedentaria</taxon>
        <taxon>Canalipalpata</taxon>
        <taxon>Sabellida</taxon>
        <taxon>Oweniida</taxon>
        <taxon>Oweniidae</taxon>
        <taxon>Owenia</taxon>
    </lineage>
</organism>
<evidence type="ECO:0000256" key="6">
    <source>
        <dbReference type="ARBA" id="ARBA00023170"/>
    </source>
</evidence>
<protein>
    <recommendedName>
        <fullName evidence="11">G-protein coupled receptors family 3 profile domain-containing protein</fullName>
    </recommendedName>
</protein>
<dbReference type="SUPFAM" id="SSF53822">
    <property type="entry name" value="Periplasmic binding protein-like I"/>
    <property type="match status" value="1"/>
</dbReference>
<feature type="domain" description="G-protein coupled receptors family 3 profile" evidence="11">
    <location>
        <begin position="494"/>
        <end position="689"/>
    </location>
</feature>
<evidence type="ECO:0000256" key="4">
    <source>
        <dbReference type="ARBA" id="ARBA00023040"/>
    </source>
</evidence>
<keyword evidence="7" id="KW-0325">Glycoprotein</keyword>
<dbReference type="PROSITE" id="PS50259">
    <property type="entry name" value="G_PROTEIN_RECEP_F3_4"/>
    <property type="match status" value="1"/>
</dbReference>
<keyword evidence="4" id="KW-0297">G-protein coupled receptor</keyword>
<dbReference type="CDD" id="cd06366">
    <property type="entry name" value="PBP1_GABAb_receptor"/>
    <property type="match status" value="1"/>
</dbReference>
<evidence type="ECO:0000256" key="9">
    <source>
        <dbReference type="SAM" id="Phobius"/>
    </source>
</evidence>
<feature type="transmembrane region" description="Helical" evidence="9">
    <location>
        <begin position="701"/>
        <end position="727"/>
    </location>
</feature>
<evidence type="ECO:0000256" key="8">
    <source>
        <dbReference type="ARBA" id="ARBA00023224"/>
    </source>
</evidence>
<feature type="transmembrane region" description="Helical" evidence="9">
    <location>
        <begin position="640"/>
        <end position="661"/>
    </location>
</feature>
<keyword evidence="13" id="KW-1185">Reference proteome</keyword>
<dbReference type="PANTHER" id="PTHR10519">
    <property type="entry name" value="GABA-B RECEPTOR"/>
    <property type="match status" value="1"/>
</dbReference>
<dbReference type="Gene3D" id="3.40.50.2300">
    <property type="match status" value="2"/>
</dbReference>
<keyword evidence="6" id="KW-0675">Receptor</keyword>
<accession>A0A8S4NUU8</accession>
<evidence type="ECO:0000256" key="3">
    <source>
        <dbReference type="ARBA" id="ARBA00022989"/>
    </source>
</evidence>
<dbReference type="Pfam" id="PF01094">
    <property type="entry name" value="ANF_receptor"/>
    <property type="match status" value="1"/>
</dbReference>
<reference evidence="12" key="1">
    <citation type="submission" date="2022-03" db="EMBL/GenBank/DDBJ databases">
        <authorList>
            <person name="Martin C."/>
        </authorList>
    </citation>
    <scope>NUCLEOTIDE SEQUENCE</scope>
</reference>
<dbReference type="InterPro" id="IPR028082">
    <property type="entry name" value="Peripla_BP_I"/>
</dbReference>
<dbReference type="PRINTS" id="PR01176">
    <property type="entry name" value="GABABRECEPTR"/>
</dbReference>
<dbReference type="Proteomes" id="UP000749559">
    <property type="component" value="Unassembled WGS sequence"/>
</dbReference>
<evidence type="ECO:0000256" key="5">
    <source>
        <dbReference type="ARBA" id="ARBA00023136"/>
    </source>
</evidence>
<dbReference type="EMBL" id="CAIIXF020000005">
    <property type="protein sequence ID" value="CAH1784844.1"/>
    <property type="molecule type" value="Genomic_DNA"/>
</dbReference>
<dbReference type="AlphaFoldDB" id="A0A8S4NUU8"/>
<keyword evidence="3 9" id="KW-1133">Transmembrane helix</keyword>
<evidence type="ECO:0000256" key="7">
    <source>
        <dbReference type="ARBA" id="ARBA00023180"/>
    </source>
</evidence>
<dbReference type="InterPro" id="IPR017978">
    <property type="entry name" value="GPCR_3_C"/>
</dbReference>
<feature type="transmembrane region" description="Helical" evidence="9">
    <location>
        <begin position="462"/>
        <end position="486"/>
    </location>
</feature>
<evidence type="ECO:0000256" key="1">
    <source>
        <dbReference type="ARBA" id="ARBA00004141"/>
    </source>
</evidence>
<dbReference type="InterPro" id="IPR002455">
    <property type="entry name" value="GPCR3_GABA-B"/>
</dbReference>
<evidence type="ECO:0000256" key="2">
    <source>
        <dbReference type="ARBA" id="ARBA00022692"/>
    </source>
</evidence>
<evidence type="ECO:0000259" key="11">
    <source>
        <dbReference type="PROSITE" id="PS50259"/>
    </source>
</evidence>
<evidence type="ECO:0000256" key="10">
    <source>
        <dbReference type="SAM" id="SignalP"/>
    </source>
</evidence>
<dbReference type="OrthoDB" id="2150267at2759"/>
<comment type="caution">
    <text evidence="12">The sequence shown here is derived from an EMBL/GenBank/DDBJ whole genome shotgun (WGS) entry which is preliminary data.</text>
</comment>
<keyword evidence="5 9" id="KW-0472">Membrane</keyword>
<evidence type="ECO:0000313" key="13">
    <source>
        <dbReference type="Proteomes" id="UP000749559"/>
    </source>
</evidence>
<feature type="transmembrane region" description="Helical" evidence="9">
    <location>
        <begin position="498"/>
        <end position="519"/>
    </location>
</feature>
<feature type="signal peptide" evidence="10">
    <location>
        <begin position="1"/>
        <end position="18"/>
    </location>
</feature>
<dbReference type="GO" id="GO:0004965">
    <property type="term" value="F:G protein-coupled GABA receptor activity"/>
    <property type="evidence" value="ECO:0007669"/>
    <property type="project" value="InterPro"/>
</dbReference>
<gene>
    <name evidence="12" type="ORF">OFUS_LOCUS10975</name>
</gene>
<keyword evidence="10" id="KW-0732">Signal</keyword>
<comment type="subcellular location">
    <subcellularLocation>
        <location evidence="1">Membrane</location>
        <topology evidence="1">Multi-pass membrane protein</topology>
    </subcellularLocation>
</comment>
<dbReference type="PRINTS" id="PR01177">
    <property type="entry name" value="GABAB1RECPTR"/>
</dbReference>
<keyword evidence="8" id="KW-0807">Transducer</keyword>
<proteinExistence type="predicted"/>
<dbReference type="InterPro" id="IPR001828">
    <property type="entry name" value="ANF_lig-bd_rcpt"/>
</dbReference>
<dbReference type="Pfam" id="PF00003">
    <property type="entry name" value="7tm_3"/>
    <property type="match status" value="1"/>
</dbReference>
<dbReference type="GO" id="GO:0038039">
    <property type="term" value="C:G protein-coupled receptor heterodimeric complex"/>
    <property type="evidence" value="ECO:0007669"/>
    <property type="project" value="TreeGrafter"/>
</dbReference>
<dbReference type="PANTHER" id="PTHR10519:SF20">
    <property type="entry name" value="G-PROTEIN COUPLED RECEPTOR 156-RELATED"/>
    <property type="match status" value="1"/>
</dbReference>
<name>A0A8S4NUU8_OWEFU</name>
<feature type="transmembrane region" description="Helical" evidence="9">
    <location>
        <begin position="668"/>
        <end position="689"/>
    </location>
</feature>